<reference evidence="1" key="1">
    <citation type="journal article" date="2014" name="Front. Microbiol.">
        <title>High frequency of phylogenetically diverse reductive dehalogenase-homologous genes in deep subseafloor sedimentary metagenomes.</title>
        <authorList>
            <person name="Kawai M."/>
            <person name="Futagami T."/>
            <person name="Toyoda A."/>
            <person name="Takaki Y."/>
            <person name="Nishi S."/>
            <person name="Hori S."/>
            <person name="Arai W."/>
            <person name="Tsubouchi T."/>
            <person name="Morono Y."/>
            <person name="Uchiyama I."/>
            <person name="Ito T."/>
            <person name="Fujiyama A."/>
            <person name="Inagaki F."/>
            <person name="Takami H."/>
        </authorList>
    </citation>
    <scope>NUCLEOTIDE SEQUENCE</scope>
    <source>
        <strain evidence="1">Expedition CK06-06</strain>
    </source>
</reference>
<name>X1QFC7_9ZZZZ</name>
<gene>
    <name evidence="1" type="ORF">S06H3_52991</name>
</gene>
<evidence type="ECO:0000313" key="1">
    <source>
        <dbReference type="EMBL" id="GAI53511.1"/>
    </source>
</evidence>
<sequence>MGLKANIEAIWLAKRTKTWRPPALYAVADTPFDLFTIAGGPIKIHALTCYLEEAITTAVTWHFLCGAVLLDTALFAAIGNADETVAVPLDVGAALIPPAQGSPSPSLLAAAFNVEGIVVAPDVITMALGGAADIDGLTSFCLEWSRLSPAVSVVPSP</sequence>
<accession>X1QFC7</accession>
<dbReference type="EMBL" id="BARV01033748">
    <property type="protein sequence ID" value="GAI53511.1"/>
    <property type="molecule type" value="Genomic_DNA"/>
</dbReference>
<protein>
    <submittedName>
        <fullName evidence="1">Uncharacterized protein</fullName>
    </submittedName>
</protein>
<proteinExistence type="predicted"/>
<organism evidence="1">
    <name type="scientific">marine sediment metagenome</name>
    <dbReference type="NCBI Taxonomy" id="412755"/>
    <lineage>
        <taxon>unclassified sequences</taxon>
        <taxon>metagenomes</taxon>
        <taxon>ecological metagenomes</taxon>
    </lineage>
</organism>
<comment type="caution">
    <text evidence="1">The sequence shown here is derived from an EMBL/GenBank/DDBJ whole genome shotgun (WGS) entry which is preliminary data.</text>
</comment>
<dbReference type="AlphaFoldDB" id="X1QFC7"/>